<evidence type="ECO:0000313" key="5">
    <source>
        <dbReference type="Proteomes" id="UP000656881"/>
    </source>
</evidence>
<evidence type="ECO:0000313" key="4">
    <source>
        <dbReference type="EMBL" id="GGO49481.1"/>
    </source>
</evidence>
<evidence type="ECO:0000256" key="1">
    <source>
        <dbReference type="ARBA" id="ARBA00023239"/>
    </source>
</evidence>
<protein>
    <recommendedName>
        <fullName evidence="3">Amidohydrolase-related domain-containing protein</fullName>
    </recommendedName>
</protein>
<keyword evidence="1" id="KW-0456">Lyase</keyword>
<dbReference type="Proteomes" id="UP000656881">
    <property type="component" value="Unassembled WGS sequence"/>
</dbReference>
<sequence>MAPLPPPPPPPPAPGADVGANPRIVDAQVQLGSQLAIPRAFLEYQAANAHHRLAAYGHTVRPARMLDRVLSVHQDDDGDRLVAELDEAGVDEAFLVVPDYTHVARCALSAPELASHLDKVNRRHPGRFRVFWGVDPRAGQDGIDLFERCVTEYGFAGLKLYPLCGYSPSDRRLYPYFELCEQYGLPVLSHTGPGWGQLDFEYGMPLLLDEAARDFPRVNFILGHGGVTHVEEATYMCAHRPNVHLDISQFHSVLAADGWQAHLNRLFRLGISHKVLFGTCWPSYRLSESLTGLVAAFAKGQPAVAGIKEADRRMIMGGNSLRLVSAGRGEVKTTTTDRGGRA</sequence>
<name>A0ABQ2MCD5_9ACTN</name>
<evidence type="ECO:0000256" key="2">
    <source>
        <dbReference type="SAM" id="MobiDB-lite"/>
    </source>
</evidence>
<feature type="compositionally biased region" description="Pro residues" evidence="2">
    <location>
        <begin position="1"/>
        <end position="14"/>
    </location>
</feature>
<organism evidence="4 5">
    <name type="scientific">Streptomyces lasiicapitis</name>
    <dbReference type="NCBI Taxonomy" id="1923961"/>
    <lineage>
        <taxon>Bacteria</taxon>
        <taxon>Bacillati</taxon>
        <taxon>Actinomycetota</taxon>
        <taxon>Actinomycetes</taxon>
        <taxon>Kitasatosporales</taxon>
        <taxon>Streptomycetaceae</taxon>
        <taxon>Streptomyces</taxon>
    </lineage>
</organism>
<dbReference type="SUPFAM" id="SSF51556">
    <property type="entry name" value="Metallo-dependent hydrolases"/>
    <property type="match status" value="1"/>
</dbReference>
<dbReference type="PANTHER" id="PTHR21240">
    <property type="entry name" value="2-AMINO-3-CARBOXYLMUCONATE-6-SEMIALDEHYDE DECARBOXYLASE"/>
    <property type="match status" value="1"/>
</dbReference>
<dbReference type="Pfam" id="PF04909">
    <property type="entry name" value="Amidohydro_2"/>
    <property type="match status" value="1"/>
</dbReference>
<feature type="region of interest" description="Disordered" evidence="2">
    <location>
        <begin position="1"/>
        <end position="20"/>
    </location>
</feature>
<dbReference type="RefSeq" id="WP_189175550.1">
    <property type="nucleotide sequence ID" value="NZ_BMNG01000010.1"/>
</dbReference>
<proteinExistence type="predicted"/>
<reference evidence="5" key="1">
    <citation type="journal article" date="2019" name="Int. J. Syst. Evol. Microbiol.">
        <title>The Global Catalogue of Microorganisms (GCM) 10K type strain sequencing project: providing services to taxonomists for standard genome sequencing and annotation.</title>
        <authorList>
            <consortium name="The Broad Institute Genomics Platform"/>
            <consortium name="The Broad Institute Genome Sequencing Center for Infectious Disease"/>
            <person name="Wu L."/>
            <person name="Ma J."/>
        </authorList>
    </citation>
    <scope>NUCLEOTIDE SEQUENCE [LARGE SCALE GENOMIC DNA]</scope>
    <source>
        <strain evidence="5">CGMCC 4.7349</strain>
    </source>
</reference>
<evidence type="ECO:0000259" key="3">
    <source>
        <dbReference type="Pfam" id="PF04909"/>
    </source>
</evidence>
<feature type="domain" description="Amidohydrolase-related" evidence="3">
    <location>
        <begin position="122"/>
        <end position="323"/>
    </location>
</feature>
<dbReference type="Gene3D" id="3.20.20.140">
    <property type="entry name" value="Metal-dependent hydrolases"/>
    <property type="match status" value="1"/>
</dbReference>
<dbReference type="CDD" id="cd01292">
    <property type="entry name" value="metallo-dependent_hydrolases"/>
    <property type="match status" value="1"/>
</dbReference>
<dbReference type="EMBL" id="BMNG01000010">
    <property type="protein sequence ID" value="GGO49481.1"/>
    <property type="molecule type" value="Genomic_DNA"/>
</dbReference>
<dbReference type="InterPro" id="IPR032465">
    <property type="entry name" value="ACMSD"/>
</dbReference>
<accession>A0ABQ2MCD5</accession>
<comment type="caution">
    <text evidence="4">The sequence shown here is derived from an EMBL/GenBank/DDBJ whole genome shotgun (WGS) entry which is preliminary data.</text>
</comment>
<dbReference type="InterPro" id="IPR006680">
    <property type="entry name" value="Amidohydro-rel"/>
</dbReference>
<keyword evidence="5" id="KW-1185">Reference proteome</keyword>
<dbReference type="InterPro" id="IPR032466">
    <property type="entry name" value="Metal_Hydrolase"/>
</dbReference>
<gene>
    <name evidence="4" type="ORF">GCM10012286_47580</name>
</gene>